<dbReference type="NCBIfam" id="TIGR00413">
    <property type="entry name" value="rlpA"/>
    <property type="match status" value="1"/>
</dbReference>
<evidence type="ECO:0000256" key="5">
    <source>
        <dbReference type="RuleBase" id="RU003495"/>
    </source>
</evidence>
<gene>
    <name evidence="4" type="primary">rlpA</name>
    <name evidence="9" type="ORF">GCM10009038_05840</name>
</gene>
<dbReference type="RefSeq" id="WP_189443070.1">
    <property type="nucleotide sequence ID" value="NZ_BMZI01000001.1"/>
</dbReference>
<protein>
    <recommendedName>
        <fullName evidence="4">Endolytic peptidoglycan transglycosylase RlpA</fullName>
        <ecNumber evidence="4">4.2.2.-</ecNumber>
    </recommendedName>
</protein>
<reference evidence="10" key="1">
    <citation type="journal article" date="2019" name="Int. J. Syst. Evol. Microbiol.">
        <title>The Global Catalogue of Microorganisms (GCM) 10K type strain sequencing project: providing services to taxonomists for standard genome sequencing and annotation.</title>
        <authorList>
            <consortium name="The Broad Institute Genomics Platform"/>
            <consortium name="The Broad Institute Genome Sequencing Center for Infectious Disease"/>
            <person name="Wu L."/>
            <person name="Ma J."/>
        </authorList>
    </citation>
    <scope>NUCLEOTIDE SEQUENCE [LARGE SCALE GENOMIC DNA]</scope>
    <source>
        <strain evidence="10">KCTC 32998</strain>
    </source>
</reference>
<dbReference type="Pfam" id="PF05036">
    <property type="entry name" value="SPOR"/>
    <property type="match status" value="1"/>
</dbReference>
<keyword evidence="1 7" id="KW-0732">Signal</keyword>
<keyword evidence="4" id="KW-0449">Lipoprotein</keyword>
<evidence type="ECO:0000256" key="2">
    <source>
        <dbReference type="ARBA" id="ARBA00023239"/>
    </source>
</evidence>
<keyword evidence="2 4" id="KW-0456">Lyase</keyword>
<dbReference type="InterPro" id="IPR036908">
    <property type="entry name" value="RlpA-like_sf"/>
</dbReference>
<evidence type="ECO:0000256" key="6">
    <source>
        <dbReference type="SAM" id="MobiDB-lite"/>
    </source>
</evidence>
<feature type="region of interest" description="Disordered" evidence="6">
    <location>
        <begin position="33"/>
        <end position="64"/>
    </location>
</feature>
<feature type="signal peptide" evidence="7">
    <location>
        <begin position="1"/>
        <end position="24"/>
    </location>
</feature>
<dbReference type="PANTHER" id="PTHR34183">
    <property type="entry name" value="ENDOLYTIC PEPTIDOGLYCAN TRANSGLYCOSYLASE RLPA"/>
    <property type="match status" value="1"/>
</dbReference>
<keyword evidence="4" id="KW-1003">Cell membrane</keyword>
<keyword evidence="4" id="KW-0564">Palmitate</keyword>
<evidence type="ECO:0000313" key="9">
    <source>
        <dbReference type="EMBL" id="GHB10835.1"/>
    </source>
</evidence>
<sequence length="332" mass="34922">MRFLHHRLLIVALLAAVLAGCAGGGGPASSGRYSMGQDAYPDSPEDVSNVPDAVPKVEPRAKSGNRSTYQVWGKTYHVLSDPTGYVAEGRASWYGVKFQGYDTASGDTYDMYKMTAAHRSLPLPTYARVTNLDNGRQVIVKVNDRGPFHSDRLIDLSYAAAARLNILKGGTGRVKVEAIDPIVWARTHGQSIGGQRSGVAATRSAGSGRASASNTSGANGDYAARIDPVLAAADDSPAVQPGPVTTAEASRSSPAAAGSRYLQVAALGSAANAQALKNRLQGLLSQPVRIDNAASLYRVQVGPIDDLASLERVRTTLNDAGYHQTFVVSPTQ</sequence>
<dbReference type="PROSITE" id="PS51257">
    <property type="entry name" value="PROKAR_LIPOPROTEIN"/>
    <property type="match status" value="1"/>
</dbReference>
<dbReference type="SUPFAM" id="SSF50685">
    <property type="entry name" value="Barwin-like endoglucanases"/>
    <property type="match status" value="1"/>
</dbReference>
<keyword evidence="4" id="KW-0472">Membrane</keyword>
<dbReference type="InterPro" id="IPR009009">
    <property type="entry name" value="RlpA-like_DPBB"/>
</dbReference>
<dbReference type="EMBL" id="BMZI01000001">
    <property type="protein sequence ID" value="GHB10835.1"/>
    <property type="molecule type" value="Genomic_DNA"/>
</dbReference>
<dbReference type="InterPro" id="IPR036680">
    <property type="entry name" value="SPOR-like_sf"/>
</dbReference>
<keyword evidence="10" id="KW-1185">Reference proteome</keyword>
<feature type="region of interest" description="Disordered" evidence="6">
    <location>
        <begin position="192"/>
        <end position="219"/>
    </location>
</feature>
<evidence type="ECO:0000313" key="10">
    <source>
        <dbReference type="Proteomes" id="UP000646745"/>
    </source>
</evidence>
<evidence type="ECO:0000259" key="8">
    <source>
        <dbReference type="PROSITE" id="PS51724"/>
    </source>
</evidence>
<dbReference type="Proteomes" id="UP000646745">
    <property type="component" value="Unassembled WGS sequence"/>
</dbReference>
<evidence type="ECO:0000256" key="4">
    <source>
        <dbReference type="HAMAP-Rule" id="MF_02071"/>
    </source>
</evidence>
<dbReference type="HAMAP" id="MF_02071">
    <property type="entry name" value="RlpA"/>
    <property type="match status" value="1"/>
</dbReference>
<dbReference type="Gene3D" id="3.30.70.1070">
    <property type="entry name" value="Sporulation related repeat"/>
    <property type="match status" value="1"/>
</dbReference>
<dbReference type="PROSITE" id="PS51724">
    <property type="entry name" value="SPOR"/>
    <property type="match status" value="1"/>
</dbReference>
<comment type="caution">
    <text evidence="9">The sequence shown here is derived from an EMBL/GenBank/DDBJ whole genome shotgun (WGS) entry which is preliminary data.</text>
</comment>
<evidence type="ECO:0000256" key="1">
    <source>
        <dbReference type="ARBA" id="ARBA00022729"/>
    </source>
</evidence>
<dbReference type="Pfam" id="PF03330">
    <property type="entry name" value="DPBB_1"/>
    <property type="match status" value="1"/>
</dbReference>
<dbReference type="InterPro" id="IPR034718">
    <property type="entry name" value="RlpA"/>
</dbReference>
<comment type="similarity">
    <text evidence="4 5">Belongs to the RlpA family.</text>
</comment>
<dbReference type="SUPFAM" id="SSF110997">
    <property type="entry name" value="Sporulation related repeat"/>
    <property type="match status" value="1"/>
</dbReference>
<dbReference type="EC" id="4.2.2.-" evidence="4"/>
<accession>A0ABQ3DPN4</accession>
<feature type="region of interest" description="Disordered" evidence="6">
    <location>
        <begin position="234"/>
        <end position="253"/>
    </location>
</feature>
<comment type="function">
    <text evidence="4">Lytic transglycosylase with a strong preference for naked glycan strands that lack stem peptides.</text>
</comment>
<keyword evidence="3 4" id="KW-0961">Cell wall biogenesis/degradation</keyword>
<dbReference type="CDD" id="cd22268">
    <property type="entry name" value="DPBB_RlpA-like"/>
    <property type="match status" value="1"/>
</dbReference>
<feature type="domain" description="SPOR" evidence="8">
    <location>
        <begin position="254"/>
        <end position="330"/>
    </location>
</feature>
<feature type="chain" id="PRO_5046808476" description="Endolytic peptidoglycan transglycosylase RlpA" evidence="7">
    <location>
        <begin position="25"/>
        <end position="332"/>
    </location>
</feature>
<comment type="subcellular location">
    <subcellularLocation>
        <location evidence="4">Cell membrane</location>
        <topology evidence="4">Lipid-anchor</topology>
    </subcellularLocation>
</comment>
<dbReference type="InterPro" id="IPR007730">
    <property type="entry name" value="SPOR-like_dom"/>
</dbReference>
<proteinExistence type="inferred from homology"/>
<feature type="compositionally biased region" description="Low complexity" evidence="6">
    <location>
        <begin position="197"/>
        <end position="219"/>
    </location>
</feature>
<evidence type="ECO:0000256" key="7">
    <source>
        <dbReference type="SAM" id="SignalP"/>
    </source>
</evidence>
<name>A0ABQ3DPN4_9GAMM</name>
<dbReference type="PANTHER" id="PTHR34183:SF1">
    <property type="entry name" value="ENDOLYTIC PEPTIDOGLYCAN TRANSGLYCOSYLASE RLPA"/>
    <property type="match status" value="1"/>
</dbReference>
<evidence type="ECO:0000256" key="3">
    <source>
        <dbReference type="ARBA" id="ARBA00023316"/>
    </source>
</evidence>
<dbReference type="Gene3D" id="2.40.40.10">
    <property type="entry name" value="RlpA-like domain"/>
    <property type="match status" value="1"/>
</dbReference>
<dbReference type="InterPro" id="IPR012997">
    <property type="entry name" value="RplA"/>
</dbReference>
<organism evidence="9 10">
    <name type="scientific">Salinicola rhizosphaerae</name>
    <dbReference type="NCBI Taxonomy" id="1443141"/>
    <lineage>
        <taxon>Bacteria</taxon>
        <taxon>Pseudomonadati</taxon>
        <taxon>Pseudomonadota</taxon>
        <taxon>Gammaproteobacteria</taxon>
        <taxon>Oceanospirillales</taxon>
        <taxon>Halomonadaceae</taxon>
        <taxon>Salinicola</taxon>
    </lineage>
</organism>